<feature type="chain" id="PRO_5027037911" description="MucBP domain-containing protein" evidence="3">
    <location>
        <begin position="28"/>
        <end position="598"/>
    </location>
</feature>
<accession>A0A6P1E6H0</accession>
<evidence type="ECO:0000256" key="1">
    <source>
        <dbReference type="ARBA" id="ARBA00022737"/>
    </source>
</evidence>
<feature type="domain" description="MucBP" evidence="4">
    <location>
        <begin position="388"/>
        <end position="444"/>
    </location>
</feature>
<sequence>MEVFILKKVILFSVGLMSLAAPIVSRAAESEQTSPREFNVYVREQIKDAKGHLSSRSILSSDGKKDASYKEKIDPKDENFKFIPKTLPGYKLLDGETAIKGSIKNGFTVTYVSDNHPEKLFQQVTSNDTSSNKTDFDRITENKKINSDNHSDVKTGEIVGNFKQSDLSNLNEQNAKKRPKNKTASDEQVNSGRKDDEDVTTQQVVKEEQSIGTPKEAEPSSTMNNLAGSNLSDDLKGQKPTDRHLVEKDFSKGSKQLLVDQSINSKKSTQLAKSKGLSSDTFGINEGQVQHEVNKISADKGTSHPTQSRFAKKVSREQNKMGLKSSHMIKVQGLDETGNDLFLKVIDRSKVADIFHENIEFYGYEWQSTTYDKQKDLYLLQYQRNDVKVTIVNVDENGHQLSKSTLSGKFGEKLHYVPISIDGYRSIITDKQITLSTMTPANVKINYVKDNDKKMDLQVNHSELPVTNKERSLENTPKDVFEDTKNQNVVLNDQGVSKEVNDKAEDKKQNNQVTQKTGRSTRGRSKNKHVVLSKKATDPKSSAQQVSESSNSETTRSSKAGRSSNRLPQTGDADSKRGIIIGLGLLISLLVPKLKKWI</sequence>
<proteinExistence type="predicted"/>
<name>A0A6P1E6H0_LENHI</name>
<keyword evidence="3" id="KW-0732">Signal</keyword>
<feature type="compositionally biased region" description="Basic and acidic residues" evidence="2">
    <location>
        <begin position="468"/>
        <end position="485"/>
    </location>
</feature>
<reference evidence="5 6" key="1">
    <citation type="submission" date="2019-12" db="EMBL/GenBank/DDBJ databases">
        <title>Lactobacillus hilgardii FLUB.</title>
        <authorList>
            <person name="Gustaw K."/>
        </authorList>
    </citation>
    <scope>NUCLEOTIDE SEQUENCE [LARGE SCALE GENOMIC DNA]</scope>
    <source>
        <strain evidence="5 6">FLUB</strain>
    </source>
</reference>
<feature type="compositionally biased region" description="Basic and acidic residues" evidence="2">
    <location>
        <begin position="499"/>
        <end position="509"/>
    </location>
</feature>
<dbReference type="InterPro" id="IPR009459">
    <property type="entry name" value="MucBP_dom"/>
</dbReference>
<dbReference type="Pfam" id="PF06458">
    <property type="entry name" value="MucBP"/>
    <property type="match status" value="1"/>
</dbReference>
<feature type="compositionally biased region" description="Polar residues" evidence="2">
    <location>
        <begin position="219"/>
        <end position="232"/>
    </location>
</feature>
<feature type="compositionally biased region" description="Basic residues" evidence="2">
    <location>
        <begin position="519"/>
        <end position="532"/>
    </location>
</feature>
<feature type="signal peptide" evidence="3">
    <location>
        <begin position="1"/>
        <end position="27"/>
    </location>
</feature>
<evidence type="ECO:0000256" key="3">
    <source>
        <dbReference type="SAM" id="SignalP"/>
    </source>
</evidence>
<dbReference type="EMBL" id="CP047121">
    <property type="protein sequence ID" value="QHB52328.1"/>
    <property type="molecule type" value="Genomic_DNA"/>
</dbReference>
<keyword evidence="1" id="KW-0677">Repeat</keyword>
<dbReference type="AlphaFoldDB" id="A0A6P1E6H0"/>
<feature type="compositionally biased region" description="Polar residues" evidence="2">
    <location>
        <begin position="123"/>
        <end position="133"/>
    </location>
</feature>
<dbReference type="RefSeq" id="WP_003554539.1">
    <property type="nucleotide sequence ID" value="NZ_CABKOL010000102.1"/>
</dbReference>
<feature type="compositionally biased region" description="Low complexity" evidence="2">
    <location>
        <begin position="541"/>
        <end position="558"/>
    </location>
</feature>
<feature type="region of interest" description="Disordered" evidence="2">
    <location>
        <begin position="123"/>
        <end position="241"/>
    </location>
</feature>
<evidence type="ECO:0000256" key="2">
    <source>
        <dbReference type="SAM" id="MobiDB-lite"/>
    </source>
</evidence>
<evidence type="ECO:0000313" key="5">
    <source>
        <dbReference type="EMBL" id="QHB52328.1"/>
    </source>
</evidence>
<feature type="compositionally biased region" description="Polar residues" evidence="2">
    <location>
        <begin position="486"/>
        <end position="495"/>
    </location>
</feature>
<dbReference type="GeneID" id="69058514"/>
<dbReference type="Proteomes" id="UP000465035">
    <property type="component" value="Chromosome"/>
</dbReference>
<gene>
    <name evidence="5" type="ORF">GQR93_09060</name>
</gene>
<evidence type="ECO:0000313" key="6">
    <source>
        <dbReference type="Proteomes" id="UP000465035"/>
    </source>
</evidence>
<feature type="compositionally biased region" description="Basic and acidic residues" evidence="2">
    <location>
        <begin position="134"/>
        <end position="155"/>
    </location>
</feature>
<evidence type="ECO:0000259" key="4">
    <source>
        <dbReference type="Pfam" id="PF06458"/>
    </source>
</evidence>
<organism evidence="5 6">
    <name type="scientific">Lentilactobacillus hilgardii</name>
    <name type="common">Lactobacillus hilgardii</name>
    <dbReference type="NCBI Taxonomy" id="1588"/>
    <lineage>
        <taxon>Bacteria</taxon>
        <taxon>Bacillati</taxon>
        <taxon>Bacillota</taxon>
        <taxon>Bacilli</taxon>
        <taxon>Lactobacillales</taxon>
        <taxon>Lactobacillaceae</taxon>
        <taxon>Lentilactobacillus</taxon>
    </lineage>
</organism>
<protein>
    <recommendedName>
        <fullName evidence="4">MucBP domain-containing protein</fullName>
    </recommendedName>
</protein>
<feature type="region of interest" description="Disordered" evidence="2">
    <location>
        <begin position="465"/>
        <end position="574"/>
    </location>
</feature>
<feature type="compositionally biased region" description="Polar residues" evidence="2">
    <location>
        <begin position="162"/>
        <end position="173"/>
    </location>
</feature>